<protein>
    <submittedName>
        <fullName evidence="3">Serine/threonine protein kinase</fullName>
    </submittedName>
</protein>
<feature type="region of interest" description="Disordered" evidence="2">
    <location>
        <begin position="450"/>
        <end position="481"/>
    </location>
</feature>
<evidence type="ECO:0000313" key="4">
    <source>
        <dbReference type="Proteomes" id="UP000188929"/>
    </source>
</evidence>
<organism evidence="3 4">
    <name type="scientific">Pseudofrankia asymbiotica</name>
    <dbReference type="NCBI Taxonomy" id="1834516"/>
    <lineage>
        <taxon>Bacteria</taxon>
        <taxon>Bacillati</taxon>
        <taxon>Actinomycetota</taxon>
        <taxon>Actinomycetes</taxon>
        <taxon>Frankiales</taxon>
        <taxon>Frankiaceae</taxon>
        <taxon>Pseudofrankia</taxon>
    </lineage>
</organism>
<evidence type="ECO:0000313" key="3">
    <source>
        <dbReference type="EMBL" id="ONH27095.1"/>
    </source>
</evidence>
<proteinExistence type="inferred from homology"/>
<reference evidence="4" key="1">
    <citation type="submission" date="2016-10" db="EMBL/GenBank/DDBJ databases">
        <title>Frankia sp. NRRL B-16386 Genome sequencing.</title>
        <authorList>
            <person name="Ghodhbane-Gtari F."/>
            <person name="Swanson E."/>
            <person name="Gueddou A."/>
            <person name="Hezbri K."/>
            <person name="Ktari K."/>
            <person name="Nouioui I."/>
            <person name="Morris K."/>
            <person name="Simpson S."/>
            <person name="Abebe-Akele F."/>
            <person name="Thomas K."/>
            <person name="Gtari M."/>
            <person name="Tisa L.S."/>
        </authorList>
    </citation>
    <scope>NUCLEOTIDE SEQUENCE [LARGE SCALE GENOMIC DNA]</scope>
    <source>
        <strain evidence="4">NRRL B-16386</strain>
    </source>
</reference>
<dbReference type="SUPFAM" id="SSF46785">
    <property type="entry name" value="Winged helix' DNA-binding domain"/>
    <property type="match status" value="1"/>
</dbReference>
<dbReference type="InterPro" id="IPR043129">
    <property type="entry name" value="ATPase_NBD"/>
</dbReference>
<keyword evidence="3" id="KW-0723">Serine/threonine-protein kinase</keyword>
<evidence type="ECO:0000256" key="1">
    <source>
        <dbReference type="ARBA" id="ARBA00006479"/>
    </source>
</evidence>
<gene>
    <name evidence="3" type="ORF">BL253_22575</name>
</gene>
<dbReference type="GO" id="GO:0004674">
    <property type="term" value="F:protein serine/threonine kinase activity"/>
    <property type="evidence" value="ECO:0007669"/>
    <property type="project" value="UniProtKB-KW"/>
</dbReference>
<dbReference type="EMBL" id="MOMC01000047">
    <property type="protein sequence ID" value="ONH27095.1"/>
    <property type="molecule type" value="Genomic_DNA"/>
</dbReference>
<dbReference type="Gene3D" id="1.10.10.10">
    <property type="entry name" value="Winged helix-like DNA-binding domain superfamily/Winged helix DNA-binding domain"/>
    <property type="match status" value="1"/>
</dbReference>
<dbReference type="STRING" id="1834516.BL253_22575"/>
<dbReference type="Proteomes" id="UP000188929">
    <property type="component" value="Unassembled WGS sequence"/>
</dbReference>
<keyword evidence="3" id="KW-0418">Kinase</keyword>
<dbReference type="InterPro" id="IPR036390">
    <property type="entry name" value="WH_DNA-bd_sf"/>
</dbReference>
<comment type="caution">
    <text evidence="3">The sequence shown here is derived from an EMBL/GenBank/DDBJ whole genome shotgun (WGS) entry which is preliminary data.</text>
</comment>
<dbReference type="InterPro" id="IPR000600">
    <property type="entry name" value="ROK"/>
</dbReference>
<comment type="similarity">
    <text evidence="1">Belongs to the ROK (NagC/XylR) family.</text>
</comment>
<accession>A0A1V2I7B4</accession>
<dbReference type="AlphaFoldDB" id="A0A1V2I7B4"/>
<keyword evidence="3" id="KW-0808">Transferase</keyword>
<dbReference type="Gene3D" id="3.30.420.40">
    <property type="match status" value="2"/>
</dbReference>
<dbReference type="PANTHER" id="PTHR18964:SF149">
    <property type="entry name" value="BIFUNCTIONAL UDP-N-ACETYLGLUCOSAMINE 2-EPIMERASE_N-ACETYLMANNOSAMINE KINASE"/>
    <property type="match status" value="1"/>
</dbReference>
<dbReference type="InterPro" id="IPR036388">
    <property type="entry name" value="WH-like_DNA-bd_sf"/>
</dbReference>
<dbReference type="OrthoDB" id="3605644at2"/>
<dbReference type="Pfam" id="PF00480">
    <property type="entry name" value="ROK"/>
    <property type="match status" value="1"/>
</dbReference>
<dbReference type="RefSeq" id="WP_076819190.1">
    <property type="nucleotide sequence ID" value="NZ_MOMC01000047.1"/>
</dbReference>
<dbReference type="PANTHER" id="PTHR18964">
    <property type="entry name" value="ROK (REPRESSOR, ORF, KINASE) FAMILY"/>
    <property type="match status" value="1"/>
</dbReference>
<sequence length="481" mass="49193">MPTHSPARPFVAGQHPPDLGRRAVRVTAVDATALAEADPARPGGSAAAVLRAALDHGPLARAAIGQWTGLSPAAVSRQTADLISLGLLRELPDAQRAAPRAGRPHVPVDVDTASHLACGVHIAVPMLTFGLVDLRGRVVAQEEVDHDGDPARVLALIGRHLPDFVHRHQRAQLSLGRHLGDGGDGGGRDATLPEGGLLGVGVVSGGLVDARGGIILEHAPLGWRDVPVAAPLRAATGLPVHVEGHARALAQAEILFGDPRARRGLVHLFAGHVVDAAIALEGTVLRGQRSAAGGVAHLRIPGATEQCACGGTGCAQATLSEGVWLARAVAEGVIPRPDIRLLAAAVAAREPAAVALLRARLRLVGRLAALLIDMIDPEVLVVTELATLQLPELITEVQAEVAAHSRARSAPERVVRPSSFGPGVLAVAAAAGILAAVHRSPRSVRAPLARTLPAQGTGAGPGRAIAPRPSRGALPATAAGR</sequence>
<keyword evidence="4" id="KW-1185">Reference proteome</keyword>
<evidence type="ECO:0000256" key="2">
    <source>
        <dbReference type="SAM" id="MobiDB-lite"/>
    </source>
</evidence>
<dbReference type="SUPFAM" id="SSF53067">
    <property type="entry name" value="Actin-like ATPase domain"/>
    <property type="match status" value="1"/>
</dbReference>
<name>A0A1V2I7B4_9ACTN</name>